<evidence type="ECO:0000313" key="3">
    <source>
        <dbReference type="EnsemblFungi" id="MAPG_05513T0"/>
    </source>
</evidence>
<accession>A0A0C4DZK9</accession>
<dbReference type="Proteomes" id="UP000011715">
    <property type="component" value="Unassembled WGS sequence"/>
</dbReference>
<reference evidence="4" key="2">
    <citation type="submission" date="2010-05" db="EMBL/GenBank/DDBJ databases">
        <title>The genome sequence of Magnaporthe poae strain ATCC 64411.</title>
        <authorList>
            <person name="Ma L.-J."/>
            <person name="Dead R."/>
            <person name="Young S."/>
            <person name="Zeng Q."/>
            <person name="Koehrsen M."/>
            <person name="Alvarado L."/>
            <person name="Berlin A."/>
            <person name="Chapman S.B."/>
            <person name="Chen Z."/>
            <person name="Freedman E."/>
            <person name="Gellesch M."/>
            <person name="Goldberg J."/>
            <person name="Griggs A."/>
            <person name="Gujja S."/>
            <person name="Heilman E.R."/>
            <person name="Heiman D."/>
            <person name="Hepburn T."/>
            <person name="Howarth C."/>
            <person name="Jen D."/>
            <person name="Larson L."/>
            <person name="Mehta T."/>
            <person name="Neiman D."/>
            <person name="Pearson M."/>
            <person name="Roberts A."/>
            <person name="Saif S."/>
            <person name="Shea T."/>
            <person name="Shenoy N."/>
            <person name="Sisk P."/>
            <person name="Stolte C."/>
            <person name="Sykes S."/>
            <person name="Walk T."/>
            <person name="White J."/>
            <person name="Yandava C."/>
            <person name="Haas B."/>
            <person name="Nusbaum C."/>
            <person name="Birren B."/>
        </authorList>
    </citation>
    <scope>NUCLEOTIDE SEQUENCE [LARGE SCALE GENOMIC DNA]</scope>
    <source>
        <strain evidence="4">ATCC 64411 / 73-15</strain>
    </source>
</reference>
<reference evidence="3" key="5">
    <citation type="submission" date="2015-06" db="UniProtKB">
        <authorList>
            <consortium name="EnsemblFungi"/>
        </authorList>
    </citation>
    <scope>IDENTIFICATION</scope>
    <source>
        <strain evidence="3">ATCC 64411</strain>
    </source>
</reference>
<dbReference type="EMBL" id="GL876969">
    <property type="protein sequence ID" value="KLU86501.1"/>
    <property type="molecule type" value="Genomic_DNA"/>
</dbReference>
<feature type="compositionally biased region" description="Low complexity" evidence="1">
    <location>
        <begin position="87"/>
        <end position="96"/>
    </location>
</feature>
<reference evidence="2" key="3">
    <citation type="submission" date="2011-03" db="EMBL/GenBank/DDBJ databases">
        <title>Annotation of Magnaporthe poae ATCC 64411.</title>
        <authorList>
            <person name="Ma L.-J."/>
            <person name="Dead R."/>
            <person name="Young S.K."/>
            <person name="Zeng Q."/>
            <person name="Gargeya S."/>
            <person name="Fitzgerald M."/>
            <person name="Haas B."/>
            <person name="Abouelleil A."/>
            <person name="Alvarado L."/>
            <person name="Arachchi H.M."/>
            <person name="Berlin A."/>
            <person name="Brown A."/>
            <person name="Chapman S.B."/>
            <person name="Chen Z."/>
            <person name="Dunbar C."/>
            <person name="Freedman E."/>
            <person name="Gearin G."/>
            <person name="Gellesch M."/>
            <person name="Goldberg J."/>
            <person name="Griggs A."/>
            <person name="Gujja S."/>
            <person name="Heiman D."/>
            <person name="Howarth C."/>
            <person name="Larson L."/>
            <person name="Lui A."/>
            <person name="MacDonald P.J.P."/>
            <person name="Mehta T."/>
            <person name="Montmayeur A."/>
            <person name="Murphy C."/>
            <person name="Neiman D."/>
            <person name="Pearson M."/>
            <person name="Priest M."/>
            <person name="Roberts A."/>
            <person name="Saif S."/>
            <person name="Shea T."/>
            <person name="Shenoy N."/>
            <person name="Sisk P."/>
            <person name="Stolte C."/>
            <person name="Sykes S."/>
            <person name="Yandava C."/>
            <person name="Wortman J."/>
            <person name="Nusbaum C."/>
            <person name="Birren B."/>
        </authorList>
    </citation>
    <scope>NUCLEOTIDE SEQUENCE</scope>
    <source>
        <strain evidence="2">ATCC 64411</strain>
    </source>
</reference>
<evidence type="ECO:0000313" key="2">
    <source>
        <dbReference type="EMBL" id="KLU86501.1"/>
    </source>
</evidence>
<name>A0A0C4DZK9_MAGP6</name>
<feature type="region of interest" description="Disordered" evidence="1">
    <location>
        <begin position="79"/>
        <end position="112"/>
    </location>
</feature>
<keyword evidence="4" id="KW-1185">Reference proteome</keyword>
<dbReference type="eggNOG" id="ENOG502R6KD">
    <property type="taxonomic scope" value="Eukaryota"/>
</dbReference>
<sequence>MAMGQQGSGMWDYYDQQEPVHQHFPVNGVLVTAEECDDPDCSIRVIHEGSHYCGTCNNTRVIYVPCGCPPDPSMSAITAYAQGSASGGPSHNNGRNSGSGGGGGSSRVRLSI</sequence>
<dbReference type="EnsemblFungi" id="MAPG_05513T0">
    <property type="protein sequence ID" value="MAPG_05513T0"/>
    <property type="gene ID" value="MAPG_05513"/>
</dbReference>
<evidence type="ECO:0000313" key="4">
    <source>
        <dbReference type="Proteomes" id="UP000011715"/>
    </source>
</evidence>
<proteinExistence type="predicted"/>
<dbReference type="AlphaFoldDB" id="A0A0C4DZK9"/>
<reference evidence="3" key="4">
    <citation type="journal article" date="2015" name="G3 (Bethesda)">
        <title>Genome sequences of three phytopathogenic species of the Magnaporthaceae family of fungi.</title>
        <authorList>
            <person name="Okagaki L.H."/>
            <person name="Nunes C.C."/>
            <person name="Sailsbery J."/>
            <person name="Clay B."/>
            <person name="Brown D."/>
            <person name="John T."/>
            <person name="Oh Y."/>
            <person name="Young N."/>
            <person name="Fitzgerald M."/>
            <person name="Haas B.J."/>
            <person name="Zeng Q."/>
            <person name="Young S."/>
            <person name="Adiconis X."/>
            <person name="Fan L."/>
            <person name="Levin J.Z."/>
            <person name="Mitchell T.K."/>
            <person name="Okubara P.A."/>
            <person name="Farman M.L."/>
            <person name="Kohn L.M."/>
            <person name="Birren B."/>
            <person name="Ma L.-J."/>
            <person name="Dean R.A."/>
        </authorList>
    </citation>
    <scope>NUCLEOTIDE SEQUENCE</scope>
    <source>
        <strain evidence="3">ATCC 64411 / 73-15</strain>
    </source>
</reference>
<evidence type="ECO:0000256" key="1">
    <source>
        <dbReference type="SAM" id="MobiDB-lite"/>
    </source>
</evidence>
<protein>
    <submittedName>
        <fullName evidence="2 3">Uncharacterized protein</fullName>
    </submittedName>
</protein>
<dbReference type="VEuPathDB" id="FungiDB:MAPG_05513"/>
<gene>
    <name evidence="2" type="ORF">MAPG_05513</name>
</gene>
<dbReference type="EMBL" id="ADBL01001314">
    <property type="status" value="NOT_ANNOTATED_CDS"/>
    <property type="molecule type" value="Genomic_DNA"/>
</dbReference>
<dbReference type="OrthoDB" id="10600796at2759"/>
<organism evidence="3 4">
    <name type="scientific">Magnaporthiopsis poae (strain ATCC 64411 / 73-15)</name>
    <name type="common">Kentucky bluegrass fungus</name>
    <name type="synonym">Magnaporthe poae</name>
    <dbReference type="NCBI Taxonomy" id="644358"/>
    <lineage>
        <taxon>Eukaryota</taxon>
        <taxon>Fungi</taxon>
        <taxon>Dikarya</taxon>
        <taxon>Ascomycota</taxon>
        <taxon>Pezizomycotina</taxon>
        <taxon>Sordariomycetes</taxon>
        <taxon>Sordariomycetidae</taxon>
        <taxon>Magnaporthales</taxon>
        <taxon>Magnaporthaceae</taxon>
        <taxon>Magnaporthiopsis</taxon>
    </lineage>
</organism>
<reference evidence="2" key="1">
    <citation type="submission" date="2010-05" db="EMBL/GenBank/DDBJ databases">
        <title>The Genome Sequence of Magnaporthe poae strain ATCC 64411.</title>
        <authorList>
            <consortium name="The Broad Institute Genome Sequencing Platform"/>
            <consortium name="Broad Institute Genome Sequencing Center for Infectious Disease"/>
            <person name="Ma L.-J."/>
            <person name="Dead R."/>
            <person name="Young S."/>
            <person name="Zeng Q."/>
            <person name="Koehrsen M."/>
            <person name="Alvarado L."/>
            <person name="Berlin A."/>
            <person name="Chapman S.B."/>
            <person name="Chen Z."/>
            <person name="Freedman E."/>
            <person name="Gellesch M."/>
            <person name="Goldberg J."/>
            <person name="Griggs A."/>
            <person name="Gujja S."/>
            <person name="Heilman E.R."/>
            <person name="Heiman D."/>
            <person name="Hepburn T."/>
            <person name="Howarth C."/>
            <person name="Jen D."/>
            <person name="Larson L."/>
            <person name="Mehta T."/>
            <person name="Neiman D."/>
            <person name="Pearson M."/>
            <person name="Roberts A."/>
            <person name="Saif S."/>
            <person name="Shea T."/>
            <person name="Shenoy N."/>
            <person name="Sisk P."/>
            <person name="Stolte C."/>
            <person name="Sykes S."/>
            <person name="Walk T."/>
            <person name="White J."/>
            <person name="Yandava C."/>
            <person name="Haas B."/>
            <person name="Nusbaum C."/>
            <person name="Birren B."/>
        </authorList>
    </citation>
    <scope>NUCLEOTIDE SEQUENCE</scope>
    <source>
        <strain evidence="2">ATCC 64411</strain>
    </source>
</reference>